<feature type="domain" description="Diphthamide synthase" evidence="1">
    <location>
        <begin position="1"/>
        <end position="197"/>
    </location>
</feature>
<protein>
    <submittedName>
        <fullName evidence="2">ATP-binding protein</fullName>
    </submittedName>
</protein>
<dbReference type="EMBL" id="DSDY01000010">
    <property type="protein sequence ID" value="HDS10050.1"/>
    <property type="molecule type" value="Genomic_DNA"/>
</dbReference>
<dbReference type="InterPro" id="IPR014729">
    <property type="entry name" value="Rossmann-like_a/b/a_fold"/>
</dbReference>
<dbReference type="SUPFAM" id="SSF52402">
    <property type="entry name" value="Adenine nucleotide alpha hydrolases-like"/>
    <property type="match status" value="1"/>
</dbReference>
<keyword evidence="2" id="KW-0067">ATP-binding</keyword>
<dbReference type="GO" id="GO:0017183">
    <property type="term" value="P:protein histidyl modification to diphthamide"/>
    <property type="evidence" value="ECO:0007669"/>
    <property type="project" value="TreeGrafter"/>
</dbReference>
<comment type="caution">
    <text evidence="2">The sequence shown here is derived from an EMBL/GenBank/DDBJ whole genome shotgun (WGS) entry which is preliminary data.</text>
</comment>
<evidence type="ECO:0000313" key="2">
    <source>
        <dbReference type="EMBL" id="HDS10050.1"/>
    </source>
</evidence>
<dbReference type="GO" id="GO:0005524">
    <property type="term" value="F:ATP binding"/>
    <property type="evidence" value="ECO:0007669"/>
    <property type="project" value="UniProtKB-KW"/>
</dbReference>
<dbReference type="GO" id="GO:0017178">
    <property type="term" value="F:diphthine-ammonia ligase activity"/>
    <property type="evidence" value="ECO:0007669"/>
    <property type="project" value="TreeGrafter"/>
</dbReference>
<gene>
    <name evidence="2" type="ORF">ENO04_00270</name>
</gene>
<evidence type="ECO:0000259" key="1">
    <source>
        <dbReference type="Pfam" id="PF01902"/>
    </source>
</evidence>
<reference evidence="2" key="1">
    <citation type="journal article" date="2020" name="mSystems">
        <title>Genome- and Community-Level Interaction Insights into Carbon Utilization and Element Cycling Functions of Hydrothermarchaeota in Hydrothermal Sediment.</title>
        <authorList>
            <person name="Zhou Z."/>
            <person name="Liu Y."/>
            <person name="Xu W."/>
            <person name="Pan J."/>
            <person name="Luo Z.H."/>
            <person name="Li M."/>
        </authorList>
    </citation>
    <scope>NUCLEOTIDE SEQUENCE [LARGE SCALE GENOMIC DNA]</scope>
    <source>
        <strain evidence="2">SpSt-123</strain>
    </source>
</reference>
<sequence length="220" mass="24897">MKAVVLFSGGKDSTAALHYAYFGGLDVKGLCIAKPMEDSLYFHYPYTEVAVLLAQLMGFNYYYDEVSDDINSIKNFIKNCVDSFGADYIIAGVLRSDFQRVRLEYIAWLLGKKLLAPLWGVNPVAHLYNLYRMGIRFIIVKSMARGIPPQIVGKELDLEDIEELVIASSEYKFNPAFEGGEAETLVTKAPLMKRKLITRGEVKVLSDEVLNYFIIHYEIV</sequence>
<dbReference type="Gene3D" id="3.90.1490.10">
    <property type="entry name" value="putative n-type atp pyrophosphatase, domain 2"/>
    <property type="match status" value="1"/>
</dbReference>
<proteinExistence type="predicted"/>
<accession>A0A7C1ICJ1</accession>
<dbReference type="PANTHER" id="PTHR12196">
    <property type="entry name" value="DOMAIN OF UNKNOWN FUNCTION 71 DUF71 -CONTAINING PROTEIN"/>
    <property type="match status" value="1"/>
</dbReference>
<name>A0A7C1ICJ1_9CREN</name>
<dbReference type="CDD" id="cd01994">
    <property type="entry name" value="AANH_PF0828-like"/>
    <property type="match status" value="1"/>
</dbReference>
<dbReference type="PANTHER" id="PTHR12196:SF2">
    <property type="entry name" value="DIPHTHINE--AMMONIA LIGASE"/>
    <property type="match status" value="1"/>
</dbReference>
<organism evidence="2">
    <name type="scientific">Fervidicoccus fontis</name>
    <dbReference type="NCBI Taxonomy" id="683846"/>
    <lineage>
        <taxon>Archaea</taxon>
        <taxon>Thermoproteota</taxon>
        <taxon>Thermoprotei</taxon>
        <taxon>Fervidicoccales</taxon>
        <taxon>Fervidicoccaceae</taxon>
        <taxon>Fervidicoccus</taxon>
    </lineage>
</organism>
<dbReference type="Pfam" id="PF01902">
    <property type="entry name" value="Diphthami_syn_2"/>
    <property type="match status" value="1"/>
</dbReference>
<dbReference type="Gene3D" id="3.40.50.620">
    <property type="entry name" value="HUPs"/>
    <property type="match status" value="1"/>
</dbReference>
<dbReference type="AlphaFoldDB" id="A0A7C1ICJ1"/>
<keyword evidence="2" id="KW-0547">Nucleotide-binding</keyword>
<dbReference type="InterPro" id="IPR030662">
    <property type="entry name" value="DPH6/MJ0570"/>
</dbReference>
<dbReference type="InterPro" id="IPR002761">
    <property type="entry name" value="Diphthami_syn_dom"/>
</dbReference>